<dbReference type="Proteomes" id="UP000062519">
    <property type="component" value="Chromosome 1"/>
</dbReference>
<name>A0A1B4FHP8_9BURK</name>
<reference evidence="3 4" key="1">
    <citation type="submission" date="2015-12" db="EMBL/GenBank/DDBJ databases">
        <title>Diversity of Burkholderia near neighbor genomes.</title>
        <authorList>
            <person name="Sahl J."/>
            <person name="Wagner D."/>
            <person name="Keim P."/>
        </authorList>
    </citation>
    <scope>NUCLEOTIDE SEQUENCE [LARGE SCALE GENOMIC DNA]</scope>
    <source>
        <strain evidence="3 4">BDU6</strain>
    </source>
</reference>
<dbReference type="InterPro" id="IPR015020">
    <property type="entry name" value="Rv2525c-like_Glyco_Hydro-like"/>
</dbReference>
<evidence type="ECO:0000313" key="4">
    <source>
        <dbReference type="Proteomes" id="UP000062519"/>
    </source>
</evidence>
<dbReference type="Gene3D" id="3.20.20.80">
    <property type="entry name" value="Glycosidases"/>
    <property type="match status" value="1"/>
</dbReference>
<dbReference type="Pfam" id="PF08924">
    <property type="entry name" value="Rv2525c_GlyHyd-like"/>
    <property type="match status" value="1"/>
</dbReference>
<sequence length="237" mass="25721">MSFYAGFDTKIFPGQLQLDWLKSNTNLSWCGYYLAPAPNHPDISWMGNRQALIDQGWGLLPIYVGQQSGSNDLTDAQGVTDGSQAAQLALAEGFPRDGYLYIDWEDGSALDDDTQAYLGAWAAEIMKCGYQPGVYCSHDLADSMASLMAGLSPSPELRIWAWNVPTVNQQPYLGSLNAFPAVTPAGCGYPGAMAWQHLQNCVLMPGTMQVDLSASNLKDPSAPSLSRWQRPVTQSSS</sequence>
<feature type="region of interest" description="Disordered" evidence="1">
    <location>
        <begin position="215"/>
        <end position="237"/>
    </location>
</feature>
<protein>
    <recommendedName>
        <fullName evidence="2">Rv2525c-like glycoside hydrolase-like domain-containing protein</fullName>
    </recommendedName>
</protein>
<accession>A0A1B4FHP8</accession>
<evidence type="ECO:0000313" key="3">
    <source>
        <dbReference type="EMBL" id="AOJ03191.1"/>
    </source>
</evidence>
<feature type="domain" description="Rv2525c-like glycoside hydrolase-like" evidence="2">
    <location>
        <begin position="47"/>
        <end position="160"/>
    </location>
</feature>
<dbReference type="RefSeq" id="WP_059597528.1">
    <property type="nucleotide sequence ID" value="NZ_CP013386.1"/>
</dbReference>
<dbReference type="EMBL" id="CP013386">
    <property type="protein sequence ID" value="AOJ03191.1"/>
    <property type="molecule type" value="Genomic_DNA"/>
</dbReference>
<organism evidence="3 4">
    <name type="scientific">Burkholderia mayonis</name>
    <dbReference type="NCBI Taxonomy" id="1385591"/>
    <lineage>
        <taxon>Bacteria</taxon>
        <taxon>Pseudomonadati</taxon>
        <taxon>Pseudomonadota</taxon>
        <taxon>Betaproteobacteria</taxon>
        <taxon>Burkholderiales</taxon>
        <taxon>Burkholderiaceae</taxon>
        <taxon>Burkholderia</taxon>
        <taxon>pseudomallei group</taxon>
    </lineage>
</organism>
<evidence type="ECO:0000256" key="1">
    <source>
        <dbReference type="SAM" id="MobiDB-lite"/>
    </source>
</evidence>
<proteinExistence type="predicted"/>
<keyword evidence="4" id="KW-1185">Reference proteome</keyword>
<dbReference type="AlphaFoldDB" id="A0A1B4FHP8"/>
<dbReference type="KEGG" id="buu:WS70_16255"/>
<evidence type="ECO:0000259" key="2">
    <source>
        <dbReference type="Pfam" id="PF08924"/>
    </source>
</evidence>
<dbReference type="InterPro" id="IPR017853">
    <property type="entry name" value="GH"/>
</dbReference>
<dbReference type="SUPFAM" id="SSF51445">
    <property type="entry name" value="(Trans)glycosidases"/>
    <property type="match status" value="1"/>
</dbReference>
<gene>
    <name evidence="3" type="ORF">WS70_16255</name>
</gene>